<evidence type="ECO:0000256" key="2">
    <source>
        <dbReference type="SAM" id="MobiDB-lite"/>
    </source>
</evidence>
<dbReference type="GO" id="GO:0005524">
    <property type="term" value="F:ATP binding"/>
    <property type="evidence" value="ECO:0007669"/>
    <property type="project" value="InterPro"/>
</dbReference>
<feature type="region of interest" description="Disordered" evidence="2">
    <location>
        <begin position="634"/>
        <end position="668"/>
    </location>
</feature>
<keyword evidence="1" id="KW-0378">Hydrolase</keyword>
<dbReference type="Proteomes" id="UP000094893">
    <property type="component" value="Unassembled WGS sequence"/>
</dbReference>
<sequence length="668" mass="74825">MTKKESTAYKGIYCDGLRVGIWTKFVDGIHNTFKANGGVWIPKPVGIWVLPKSKAAVCISGLADALPGEFPEIIGMSMLQRAKRKQEPFWAASSLPSLHQDMFAGGWMFAQRSFDPVFLTVMKKNHVAHWDSPSKAWVFPANMDRQSVLAFLESAGFPEHLLLPAMASPSDAPVWRPYLTPVGASSIDEVTLTVHVEDSDSAGRRAAEKTERPEITLLSRSMQAHAVDEVLLDELTARFTLMPHQPDGVRHLLKFDSALLAFDMGLGKTRTTIAASAVQGKKIIVCPASLKLNWRSEIERVISDATIYVDGIDHREDMAGRDWIVTNYERLDDDEFRACLQGEVLIVDEAHYLKNPLAQRTQHIAEIAKRVTKKWLLTATPVLNRADELYSLLSISGHFIAGEMDFKKFRKEYDDPDAYALLGARISEWCMKKDKNDVLQLQGKVHYEPIITLSDEQNMDYGRACTGTHPLAVLTRTRQWIERTKATFIEEMLGDLQHSAKAIVFCNFTATVDRFMRHLGDSAVRLTGEENMKERNAAVERFQTDPECRFFIANTKAGGVGLNLTAASYVFFASRPWTPAEQVQAEDRAYRIGQTGAVEVYNPLIPDTLDEEIKKLLESKGKVSEELLAEALARGRGERLQDDEESDVPDDVVLPMPQMPVDQPVLFG</sequence>
<dbReference type="RefSeq" id="WP_024894083.1">
    <property type="nucleotide sequence ID" value="NZ_LWRZ01000123.1"/>
</dbReference>
<dbReference type="CDD" id="cd18793">
    <property type="entry name" value="SF2_C_SNF"/>
    <property type="match status" value="1"/>
</dbReference>
<feature type="domain" description="Helicase ATP-binding" evidence="3">
    <location>
        <begin position="249"/>
        <end position="399"/>
    </location>
</feature>
<dbReference type="GO" id="GO:0004386">
    <property type="term" value="F:helicase activity"/>
    <property type="evidence" value="ECO:0007669"/>
    <property type="project" value="UniProtKB-KW"/>
</dbReference>
<dbReference type="SUPFAM" id="SSF52540">
    <property type="entry name" value="P-loop containing nucleoside triphosphate hydrolases"/>
    <property type="match status" value="2"/>
</dbReference>
<dbReference type="Pfam" id="PF00271">
    <property type="entry name" value="Helicase_C"/>
    <property type="match status" value="1"/>
</dbReference>
<dbReference type="InterPro" id="IPR014001">
    <property type="entry name" value="Helicase_ATP-bd"/>
</dbReference>
<proteinExistence type="predicted"/>
<comment type="caution">
    <text evidence="5">The sequence shown here is derived from an EMBL/GenBank/DDBJ whole genome shotgun (WGS) entry which is preliminary data.</text>
</comment>
<dbReference type="InterPro" id="IPR000330">
    <property type="entry name" value="SNF2_N"/>
</dbReference>
<dbReference type="InterPro" id="IPR049730">
    <property type="entry name" value="SNF2/RAD54-like_C"/>
</dbReference>
<reference evidence="5 6" key="1">
    <citation type="journal article" date="2016" name="Int. J. Mol. Sci.">
        <title>Comparative genomics of the extreme acidophile Acidithiobacillus thiooxidans reveals intraspecific divergence and niche adaptation.</title>
        <authorList>
            <person name="Zhang X."/>
            <person name="Feng X."/>
            <person name="Tao J."/>
            <person name="Ma L."/>
            <person name="Xiao Y."/>
            <person name="Liang Y."/>
            <person name="Liu X."/>
            <person name="Yin H."/>
        </authorList>
    </citation>
    <scope>NUCLEOTIDE SEQUENCE [LARGE SCALE GENOMIC DNA]</scope>
    <source>
        <strain evidence="5 6">A02</strain>
    </source>
</reference>
<dbReference type="CDD" id="cd17919">
    <property type="entry name" value="DEXHc_Snf"/>
    <property type="match status" value="1"/>
</dbReference>
<evidence type="ECO:0000256" key="1">
    <source>
        <dbReference type="ARBA" id="ARBA00022801"/>
    </source>
</evidence>
<organism evidence="5 6">
    <name type="scientific">Acidithiobacillus thiooxidans</name>
    <name type="common">Thiobacillus thiooxidans</name>
    <dbReference type="NCBI Taxonomy" id="930"/>
    <lineage>
        <taxon>Bacteria</taxon>
        <taxon>Pseudomonadati</taxon>
        <taxon>Pseudomonadota</taxon>
        <taxon>Acidithiobacillia</taxon>
        <taxon>Acidithiobacillales</taxon>
        <taxon>Acidithiobacillaceae</taxon>
        <taxon>Acidithiobacillus</taxon>
    </lineage>
</organism>
<gene>
    <name evidence="5" type="ORF">A6P07_18710</name>
</gene>
<dbReference type="PANTHER" id="PTHR45766:SF6">
    <property type="entry name" value="SWI_SNF-RELATED MATRIX-ASSOCIATED ACTIN-DEPENDENT REGULATOR OF CHROMATIN SUBFAMILY A-LIKE PROTEIN 1"/>
    <property type="match status" value="1"/>
</dbReference>
<dbReference type="EMBL" id="LWSA01000307">
    <property type="protein sequence ID" value="OCX68255.1"/>
    <property type="molecule type" value="Genomic_DNA"/>
</dbReference>
<dbReference type="SMART" id="SM00490">
    <property type="entry name" value="HELICc"/>
    <property type="match status" value="1"/>
</dbReference>
<dbReference type="GO" id="GO:0006281">
    <property type="term" value="P:DNA repair"/>
    <property type="evidence" value="ECO:0007669"/>
    <property type="project" value="TreeGrafter"/>
</dbReference>
<dbReference type="Gene3D" id="3.40.50.300">
    <property type="entry name" value="P-loop containing nucleotide triphosphate hydrolases"/>
    <property type="match status" value="1"/>
</dbReference>
<evidence type="ECO:0000259" key="4">
    <source>
        <dbReference type="PROSITE" id="PS51194"/>
    </source>
</evidence>
<dbReference type="Gene3D" id="3.40.50.10810">
    <property type="entry name" value="Tandem AAA-ATPase domain"/>
    <property type="match status" value="1"/>
</dbReference>
<dbReference type="PANTHER" id="PTHR45766">
    <property type="entry name" value="DNA ANNEALING HELICASE AND ENDONUCLEASE ZRANB3 FAMILY MEMBER"/>
    <property type="match status" value="1"/>
</dbReference>
<evidence type="ECO:0000313" key="6">
    <source>
        <dbReference type="Proteomes" id="UP000094893"/>
    </source>
</evidence>
<dbReference type="SMART" id="SM00487">
    <property type="entry name" value="DEXDc"/>
    <property type="match status" value="1"/>
</dbReference>
<dbReference type="GO" id="GO:0031297">
    <property type="term" value="P:replication fork processing"/>
    <property type="evidence" value="ECO:0007669"/>
    <property type="project" value="TreeGrafter"/>
</dbReference>
<evidence type="ECO:0008006" key="7">
    <source>
        <dbReference type="Google" id="ProtNLM"/>
    </source>
</evidence>
<dbReference type="GO" id="GO:0016787">
    <property type="term" value="F:hydrolase activity"/>
    <property type="evidence" value="ECO:0007669"/>
    <property type="project" value="UniProtKB-KW"/>
</dbReference>
<protein>
    <recommendedName>
        <fullName evidence="7">Helicase</fullName>
    </recommendedName>
</protein>
<dbReference type="PROSITE" id="PS51194">
    <property type="entry name" value="HELICASE_CTER"/>
    <property type="match status" value="1"/>
</dbReference>
<dbReference type="Pfam" id="PF00176">
    <property type="entry name" value="SNF2-rel_dom"/>
    <property type="match status" value="1"/>
</dbReference>
<evidence type="ECO:0000313" key="5">
    <source>
        <dbReference type="EMBL" id="OCX68255.1"/>
    </source>
</evidence>
<dbReference type="InterPro" id="IPR001650">
    <property type="entry name" value="Helicase_C-like"/>
</dbReference>
<evidence type="ECO:0000259" key="3">
    <source>
        <dbReference type="PROSITE" id="PS51192"/>
    </source>
</evidence>
<dbReference type="PROSITE" id="PS51192">
    <property type="entry name" value="HELICASE_ATP_BIND_1"/>
    <property type="match status" value="1"/>
</dbReference>
<name>A0A1C2IUE2_ACITH</name>
<dbReference type="InterPro" id="IPR027417">
    <property type="entry name" value="P-loop_NTPase"/>
</dbReference>
<dbReference type="InterPro" id="IPR038718">
    <property type="entry name" value="SNF2-like_sf"/>
</dbReference>
<dbReference type="AlphaFoldDB" id="A0A1C2IUE2"/>
<feature type="domain" description="Helicase C-terminal" evidence="4">
    <location>
        <begin position="488"/>
        <end position="628"/>
    </location>
</feature>
<feature type="compositionally biased region" description="Acidic residues" evidence="2">
    <location>
        <begin position="641"/>
        <end position="650"/>
    </location>
</feature>
<accession>A0A1C2IUE2</accession>